<keyword evidence="1" id="KW-0472">Membrane</keyword>
<feature type="transmembrane region" description="Helical" evidence="1">
    <location>
        <begin position="220"/>
        <end position="240"/>
    </location>
</feature>
<evidence type="ECO:0000259" key="2">
    <source>
        <dbReference type="Pfam" id="PF00487"/>
    </source>
</evidence>
<evidence type="ECO:0000256" key="1">
    <source>
        <dbReference type="SAM" id="Phobius"/>
    </source>
</evidence>
<dbReference type="PIRSF" id="PIRSF015921">
    <property type="entry name" value="FA_sphinglp_des"/>
    <property type="match status" value="1"/>
</dbReference>
<name>A0ABP5DW53_9PSEU</name>
<feature type="transmembrane region" description="Helical" evidence="1">
    <location>
        <begin position="95"/>
        <end position="113"/>
    </location>
</feature>
<feature type="domain" description="Fatty acid desaturase" evidence="2">
    <location>
        <begin position="57"/>
        <end position="318"/>
    </location>
</feature>
<proteinExistence type="predicted"/>
<feature type="transmembrane region" description="Helical" evidence="1">
    <location>
        <begin position="30"/>
        <end position="51"/>
    </location>
</feature>
<feature type="transmembrane region" description="Helical" evidence="1">
    <location>
        <begin position="161"/>
        <end position="184"/>
    </location>
</feature>
<dbReference type="PANTHER" id="PTHR19353:SF19">
    <property type="entry name" value="DELTA(5) FATTY ACID DESATURASE C-RELATED"/>
    <property type="match status" value="1"/>
</dbReference>
<evidence type="ECO:0000313" key="3">
    <source>
        <dbReference type="EMBL" id="GAA1985561.1"/>
    </source>
</evidence>
<dbReference type="EMBL" id="BAAANN010000042">
    <property type="protein sequence ID" value="GAA1985561.1"/>
    <property type="molecule type" value="Genomic_DNA"/>
</dbReference>
<dbReference type="Pfam" id="PF00487">
    <property type="entry name" value="FA_desaturase"/>
    <property type="match status" value="1"/>
</dbReference>
<dbReference type="InterPro" id="IPR005804">
    <property type="entry name" value="FA_desaturase_dom"/>
</dbReference>
<sequence>MSDAASVTVRGDYTQLMKLMRQSGLLERRYGYYFAKMTLTLLAFAAGWVALFLVGDSWWQLLVAGFLGFMFTQVAMIGHDAGHRQIFTSRKPSSVIGLVLGNLFVGLSWGWWIDKHTRHHAHPNQEELDPDISVEVLVFSEEQAHKMRRSWISQFITRYQAILFFPLLLLEGLNLHVSSVEALVKGKVTRAKWLEVVLLSIHLVTVVGTAFLLLSPGKAIAFLAVQQAVFGFYMGCSFAPNHKGMPIFAREEKIDFLRRQVLTSRNIRGGVFADFLLGGLNYQIEHHLFPSMPRCNLKHAQHVVRDFCREHSISYYETSAARSYYEVLQHLHESSRPLRVGQPG</sequence>
<accession>A0ABP5DW53</accession>
<feature type="transmembrane region" description="Helical" evidence="1">
    <location>
        <begin position="196"/>
        <end position="214"/>
    </location>
</feature>
<evidence type="ECO:0000313" key="4">
    <source>
        <dbReference type="Proteomes" id="UP001501116"/>
    </source>
</evidence>
<dbReference type="InterPro" id="IPR012171">
    <property type="entry name" value="Fatty_acid_desaturase"/>
</dbReference>
<protein>
    <submittedName>
        <fullName evidence="3">Acyl-CoA desaturase</fullName>
    </submittedName>
</protein>
<dbReference type="CDD" id="cd03506">
    <property type="entry name" value="Delta6-FADS-like"/>
    <property type="match status" value="1"/>
</dbReference>
<keyword evidence="1" id="KW-1133">Transmembrane helix</keyword>
<comment type="caution">
    <text evidence="3">The sequence shown here is derived from an EMBL/GenBank/DDBJ whole genome shotgun (WGS) entry which is preliminary data.</text>
</comment>
<keyword evidence="1" id="KW-0812">Transmembrane</keyword>
<dbReference type="Proteomes" id="UP001501116">
    <property type="component" value="Unassembled WGS sequence"/>
</dbReference>
<keyword evidence="4" id="KW-1185">Reference proteome</keyword>
<dbReference type="PANTHER" id="PTHR19353">
    <property type="entry name" value="FATTY ACID DESATURASE 2"/>
    <property type="match status" value="1"/>
</dbReference>
<reference evidence="4" key="1">
    <citation type="journal article" date="2019" name="Int. J. Syst. Evol. Microbiol.">
        <title>The Global Catalogue of Microorganisms (GCM) 10K type strain sequencing project: providing services to taxonomists for standard genome sequencing and annotation.</title>
        <authorList>
            <consortium name="The Broad Institute Genomics Platform"/>
            <consortium name="The Broad Institute Genome Sequencing Center for Infectious Disease"/>
            <person name="Wu L."/>
            <person name="Ma J."/>
        </authorList>
    </citation>
    <scope>NUCLEOTIDE SEQUENCE [LARGE SCALE GENOMIC DNA]</scope>
    <source>
        <strain evidence="4">JCM 14545</strain>
    </source>
</reference>
<organism evidence="3 4">
    <name type="scientific">Amycolatopsis minnesotensis</name>
    <dbReference type="NCBI Taxonomy" id="337894"/>
    <lineage>
        <taxon>Bacteria</taxon>
        <taxon>Bacillati</taxon>
        <taxon>Actinomycetota</taxon>
        <taxon>Actinomycetes</taxon>
        <taxon>Pseudonocardiales</taxon>
        <taxon>Pseudonocardiaceae</taxon>
        <taxon>Amycolatopsis</taxon>
    </lineage>
</organism>
<feature type="transmembrane region" description="Helical" evidence="1">
    <location>
        <begin position="57"/>
        <end position="75"/>
    </location>
</feature>
<gene>
    <name evidence="3" type="ORF">GCM10009754_73990</name>
</gene>